<protein>
    <submittedName>
        <fullName evidence="1">Uncharacterized protein</fullName>
    </submittedName>
</protein>
<proteinExistence type="predicted"/>
<name>A0AAW0TW81_SCYPA</name>
<evidence type="ECO:0000313" key="2">
    <source>
        <dbReference type="Proteomes" id="UP001487740"/>
    </source>
</evidence>
<dbReference type="EMBL" id="JARAKH010000023">
    <property type="protein sequence ID" value="KAK8391992.1"/>
    <property type="molecule type" value="Genomic_DNA"/>
</dbReference>
<keyword evidence="2" id="KW-1185">Reference proteome</keyword>
<accession>A0AAW0TW81</accession>
<reference evidence="1 2" key="1">
    <citation type="submission" date="2023-03" db="EMBL/GenBank/DDBJ databases">
        <title>High-quality genome of Scylla paramamosain provides insights in environmental adaptation.</title>
        <authorList>
            <person name="Zhang L."/>
        </authorList>
    </citation>
    <scope>NUCLEOTIDE SEQUENCE [LARGE SCALE GENOMIC DNA]</scope>
    <source>
        <strain evidence="1">LZ_2023a</strain>
        <tissue evidence="1">Muscle</tissue>
    </source>
</reference>
<dbReference type="AlphaFoldDB" id="A0AAW0TW81"/>
<dbReference type="Proteomes" id="UP001487740">
    <property type="component" value="Unassembled WGS sequence"/>
</dbReference>
<comment type="caution">
    <text evidence="1">The sequence shown here is derived from an EMBL/GenBank/DDBJ whole genome shotgun (WGS) entry which is preliminary data.</text>
</comment>
<sequence length="115" mass="13004">MFYKVLDSPPLSRLPSLIALSSPTPRVSPPIPYQIPPQLPSPFIPPPFLLYLTSSKHLSKLYQAISPLPYLTIQSTPAPYQVYPVSPLPHSPHAPVRYQKGRRCGVFRQRRRCVC</sequence>
<gene>
    <name evidence="1" type="ORF">O3P69_017545</name>
</gene>
<evidence type="ECO:0000313" key="1">
    <source>
        <dbReference type="EMBL" id="KAK8391992.1"/>
    </source>
</evidence>
<organism evidence="1 2">
    <name type="scientific">Scylla paramamosain</name>
    <name type="common">Mud crab</name>
    <dbReference type="NCBI Taxonomy" id="85552"/>
    <lineage>
        <taxon>Eukaryota</taxon>
        <taxon>Metazoa</taxon>
        <taxon>Ecdysozoa</taxon>
        <taxon>Arthropoda</taxon>
        <taxon>Crustacea</taxon>
        <taxon>Multicrustacea</taxon>
        <taxon>Malacostraca</taxon>
        <taxon>Eumalacostraca</taxon>
        <taxon>Eucarida</taxon>
        <taxon>Decapoda</taxon>
        <taxon>Pleocyemata</taxon>
        <taxon>Brachyura</taxon>
        <taxon>Eubrachyura</taxon>
        <taxon>Portunoidea</taxon>
        <taxon>Portunidae</taxon>
        <taxon>Portuninae</taxon>
        <taxon>Scylla</taxon>
    </lineage>
</organism>